<dbReference type="PROSITE" id="PS51293">
    <property type="entry name" value="SANT"/>
    <property type="match status" value="1"/>
</dbReference>
<dbReference type="EMBL" id="JAXOVC010000005">
    <property type="protein sequence ID" value="KAK4501340.1"/>
    <property type="molecule type" value="Genomic_DNA"/>
</dbReference>
<feature type="compositionally biased region" description="Basic and acidic residues" evidence="2">
    <location>
        <begin position="375"/>
        <end position="392"/>
    </location>
</feature>
<dbReference type="Gene3D" id="1.20.58.1880">
    <property type="match status" value="1"/>
</dbReference>
<feature type="compositionally biased region" description="Polar residues" evidence="2">
    <location>
        <begin position="1820"/>
        <end position="1833"/>
    </location>
</feature>
<organism evidence="5 6">
    <name type="scientific">Zasmidium cellare</name>
    <name type="common">Wine cellar mold</name>
    <name type="synonym">Racodium cellare</name>
    <dbReference type="NCBI Taxonomy" id="395010"/>
    <lineage>
        <taxon>Eukaryota</taxon>
        <taxon>Fungi</taxon>
        <taxon>Dikarya</taxon>
        <taxon>Ascomycota</taxon>
        <taxon>Pezizomycotina</taxon>
        <taxon>Dothideomycetes</taxon>
        <taxon>Dothideomycetidae</taxon>
        <taxon>Mycosphaerellales</taxon>
        <taxon>Mycosphaerellaceae</taxon>
        <taxon>Zasmidium</taxon>
    </lineage>
</organism>
<evidence type="ECO:0000313" key="6">
    <source>
        <dbReference type="Proteomes" id="UP001305779"/>
    </source>
</evidence>
<feature type="compositionally biased region" description="Basic residues" evidence="2">
    <location>
        <begin position="1087"/>
        <end position="1101"/>
    </location>
</feature>
<feature type="domain" description="HTH myb-type" evidence="4">
    <location>
        <begin position="1035"/>
        <end position="1082"/>
    </location>
</feature>
<feature type="compositionally biased region" description="Basic and acidic residues" evidence="2">
    <location>
        <begin position="1902"/>
        <end position="1954"/>
    </location>
</feature>
<feature type="compositionally biased region" description="Basic and acidic residues" evidence="2">
    <location>
        <begin position="11"/>
        <end position="26"/>
    </location>
</feature>
<feature type="compositionally biased region" description="Polar residues" evidence="2">
    <location>
        <begin position="689"/>
        <end position="698"/>
    </location>
</feature>
<dbReference type="InterPro" id="IPR001005">
    <property type="entry name" value="SANT/Myb"/>
</dbReference>
<dbReference type="SMART" id="SM00717">
    <property type="entry name" value="SANT"/>
    <property type="match status" value="2"/>
</dbReference>
<feature type="compositionally biased region" description="Polar residues" evidence="2">
    <location>
        <begin position="545"/>
        <end position="555"/>
    </location>
</feature>
<feature type="compositionally biased region" description="Low complexity" evidence="2">
    <location>
        <begin position="1400"/>
        <end position="1411"/>
    </location>
</feature>
<feature type="compositionally biased region" description="Polar residues" evidence="2">
    <location>
        <begin position="1502"/>
        <end position="1514"/>
    </location>
</feature>
<reference evidence="5 6" key="1">
    <citation type="journal article" date="2023" name="G3 (Bethesda)">
        <title>A chromosome-level genome assembly of Zasmidium syzygii isolated from banana leaves.</title>
        <authorList>
            <person name="van Westerhoven A.C."/>
            <person name="Mehrabi R."/>
            <person name="Talebi R."/>
            <person name="Steentjes M.B.F."/>
            <person name="Corcolon B."/>
            <person name="Chong P.A."/>
            <person name="Kema G.H.J."/>
            <person name="Seidl M.F."/>
        </authorList>
    </citation>
    <scope>NUCLEOTIDE SEQUENCE [LARGE SCALE GENOMIC DNA]</scope>
    <source>
        <strain evidence="5 6">P124</strain>
    </source>
</reference>
<keyword evidence="6" id="KW-1185">Reference proteome</keyword>
<feature type="compositionally biased region" description="Low complexity" evidence="2">
    <location>
        <begin position="393"/>
        <end position="409"/>
    </location>
</feature>
<feature type="compositionally biased region" description="Basic and acidic residues" evidence="2">
    <location>
        <begin position="768"/>
        <end position="780"/>
    </location>
</feature>
<comment type="caution">
    <text evidence="5">The sequence shown here is derived from an EMBL/GenBank/DDBJ whole genome shotgun (WGS) entry which is preliminary data.</text>
</comment>
<feature type="compositionally biased region" description="Basic and acidic residues" evidence="2">
    <location>
        <begin position="626"/>
        <end position="638"/>
    </location>
</feature>
<feature type="compositionally biased region" description="Low complexity" evidence="2">
    <location>
        <begin position="1845"/>
        <end position="1856"/>
    </location>
</feature>
<feature type="compositionally biased region" description="Basic and acidic residues" evidence="2">
    <location>
        <begin position="729"/>
        <end position="752"/>
    </location>
</feature>
<feature type="coiled-coil region" evidence="1">
    <location>
        <begin position="880"/>
        <end position="925"/>
    </location>
</feature>
<dbReference type="CDD" id="cd00167">
    <property type="entry name" value="SANT"/>
    <property type="match status" value="2"/>
</dbReference>
<feature type="compositionally biased region" description="Basic and acidic residues" evidence="2">
    <location>
        <begin position="1168"/>
        <end position="1188"/>
    </location>
</feature>
<accession>A0ABR0EJE5</accession>
<dbReference type="Proteomes" id="UP001305779">
    <property type="component" value="Unassembled WGS sequence"/>
</dbReference>
<feature type="compositionally biased region" description="Pro residues" evidence="2">
    <location>
        <begin position="1632"/>
        <end position="1660"/>
    </location>
</feature>
<feature type="compositionally biased region" description="Basic and acidic residues" evidence="2">
    <location>
        <begin position="824"/>
        <end position="835"/>
    </location>
</feature>
<feature type="domain" description="SANT" evidence="3">
    <location>
        <begin position="1031"/>
        <end position="1082"/>
    </location>
</feature>
<feature type="region of interest" description="Disordered" evidence="2">
    <location>
        <begin position="1339"/>
        <end position="2076"/>
    </location>
</feature>
<keyword evidence="1" id="KW-0175">Coiled coil</keyword>
<feature type="compositionally biased region" description="Polar residues" evidence="2">
    <location>
        <begin position="1862"/>
        <end position="1880"/>
    </location>
</feature>
<dbReference type="Gene3D" id="1.10.10.60">
    <property type="entry name" value="Homeodomain-like"/>
    <property type="match status" value="1"/>
</dbReference>
<feature type="compositionally biased region" description="Basic and acidic residues" evidence="2">
    <location>
        <begin position="168"/>
        <end position="259"/>
    </location>
</feature>
<dbReference type="PANTHER" id="PTHR45614:SF238">
    <property type="entry name" value="MYB-LIKE TRANSCRIPTION FACTOR (EUROFUNG)"/>
    <property type="match status" value="1"/>
</dbReference>
<feature type="compositionally biased region" description="Low complexity" evidence="2">
    <location>
        <begin position="345"/>
        <end position="356"/>
    </location>
</feature>
<feature type="region of interest" description="Disordered" evidence="2">
    <location>
        <begin position="1085"/>
        <end position="1211"/>
    </location>
</feature>
<proteinExistence type="predicted"/>
<feature type="compositionally biased region" description="Polar residues" evidence="2">
    <location>
        <begin position="639"/>
        <end position="652"/>
    </location>
</feature>
<dbReference type="PROSITE" id="PS51294">
    <property type="entry name" value="HTH_MYB"/>
    <property type="match status" value="1"/>
</dbReference>
<feature type="compositionally biased region" description="Polar residues" evidence="2">
    <location>
        <begin position="144"/>
        <end position="158"/>
    </location>
</feature>
<evidence type="ECO:0000256" key="1">
    <source>
        <dbReference type="SAM" id="Coils"/>
    </source>
</evidence>
<evidence type="ECO:0008006" key="7">
    <source>
        <dbReference type="Google" id="ProtNLM"/>
    </source>
</evidence>
<feature type="compositionally biased region" description="Basic and acidic residues" evidence="2">
    <location>
        <begin position="1676"/>
        <end position="1685"/>
    </location>
</feature>
<dbReference type="InterPro" id="IPR050560">
    <property type="entry name" value="MYB_TF"/>
</dbReference>
<feature type="compositionally biased region" description="Basic and acidic residues" evidence="2">
    <location>
        <begin position="1994"/>
        <end position="2021"/>
    </location>
</feature>
<feature type="compositionally biased region" description="Low complexity" evidence="2">
    <location>
        <begin position="1425"/>
        <end position="1436"/>
    </location>
</feature>
<feature type="compositionally biased region" description="Acidic residues" evidence="2">
    <location>
        <begin position="708"/>
        <end position="728"/>
    </location>
</feature>
<protein>
    <recommendedName>
        <fullName evidence="7">SANT domain-containing protein</fullName>
    </recommendedName>
</protein>
<dbReference type="Pfam" id="PF00249">
    <property type="entry name" value="Myb_DNA-binding"/>
    <property type="match status" value="2"/>
</dbReference>
<feature type="compositionally biased region" description="Basic and acidic residues" evidence="2">
    <location>
        <begin position="2033"/>
        <end position="2046"/>
    </location>
</feature>
<evidence type="ECO:0000256" key="2">
    <source>
        <dbReference type="SAM" id="MobiDB-lite"/>
    </source>
</evidence>
<feature type="region of interest" description="Disordered" evidence="2">
    <location>
        <begin position="1"/>
        <end position="839"/>
    </location>
</feature>
<evidence type="ECO:0000313" key="5">
    <source>
        <dbReference type="EMBL" id="KAK4501340.1"/>
    </source>
</evidence>
<evidence type="ECO:0000259" key="3">
    <source>
        <dbReference type="PROSITE" id="PS51293"/>
    </source>
</evidence>
<feature type="compositionally biased region" description="Basic and acidic residues" evidence="2">
    <location>
        <begin position="86"/>
        <end position="138"/>
    </location>
</feature>
<feature type="compositionally biased region" description="Pro residues" evidence="2">
    <location>
        <begin position="2055"/>
        <end position="2066"/>
    </location>
</feature>
<feature type="compositionally biased region" description="Low complexity" evidence="2">
    <location>
        <begin position="559"/>
        <end position="570"/>
    </location>
</feature>
<feature type="compositionally biased region" description="Basic and acidic residues" evidence="2">
    <location>
        <begin position="1561"/>
        <end position="1571"/>
    </location>
</feature>
<gene>
    <name evidence="5" type="ORF">PRZ48_007148</name>
</gene>
<feature type="compositionally biased region" description="Basic and acidic residues" evidence="2">
    <location>
        <begin position="672"/>
        <end position="683"/>
    </location>
</feature>
<feature type="compositionally biased region" description="Polar residues" evidence="2">
    <location>
        <begin position="260"/>
        <end position="274"/>
    </location>
</feature>
<feature type="compositionally biased region" description="Acidic residues" evidence="2">
    <location>
        <begin position="781"/>
        <end position="790"/>
    </location>
</feature>
<evidence type="ECO:0000259" key="4">
    <source>
        <dbReference type="PROSITE" id="PS51294"/>
    </source>
</evidence>
<dbReference type="SUPFAM" id="SSF46689">
    <property type="entry name" value="Homeodomain-like"/>
    <property type="match status" value="2"/>
</dbReference>
<dbReference type="InterPro" id="IPR009057">
    <property type="entry name" value="Homeodomain-like_sf"/>
</dbReference>
<dbReference type="InterPro" id="IPR017884">
    <property type="entry name" value="SANT_dom"/>
</dbReference>
<feature type="compositionally biased region" description="Polar residues" evidence="2">
    <location>
        <begin position="450"/>
        <end position="475"/>
    </location>
</feature>
<dbReference type="PANTHER" id="PTHR45614">
    <property type="entry name" value="MYB PROTEIN-RELATED"/>
    <property type="match status" value="1"/>
</dbReference>
<dbReference type="InterPro" id="IPR017930">
    <property type="entry name" value="Myb_dom"/>
</dbReference>
<sequence>MSYRGSGYRGPGDRSRSPPRFADRRPSNASIFDGRHPGPPPRNASDAPRGPRSQFDGPPTRGPPPGGLGSGGAPRTLRDAPPLGTTERRPPSFRERDYPDRRERSPPPRERSPPRKFPEPRDFPPRDLDVRSARRASRDGPPSAGSNYSDNPPLSSFQRGGFGGRGRGRGDFFDRGSTRGGRRPIDDRGDLFRRERSPPPRFGRDLSRDSRDAERRDERRFERREDERRPEWLDRERERERELDRSRRDPPVSRLESRISTESVPTSATHQSAQPLPINPERLAILESEGADTSIRRPSSASITAPKRETPAQTPAYLNGRADATANRYGSRGSSPPTQAPPVPAFSFSVAPSAAAHQAGPSRKASNEGRSLSVTDERPAVEEPKPALDDKAAPPVNAPTAPKAAPSAPKAHHASPPPTAPRGPRALEIESTIPASNRLQGVRSLENLAGRNNQAVSQSTTVPPSPLATRQSLPHLTSPHPPAIPRHADLSAPTGPKAVRTSSAHANVSPRPAFASPRSDAGVFQHPGGIQRGQTPPPSAPSGPRNRSFSVSPKVQASAIPPTAPKAARAPYPPRGGERTMPPQGRRPERHAAMPSFPPQSAQYNRQWVRPGAPGYGEKFGSAVPAKRDSNGEEKDKQQSGPPESSAESNLGPSDVRPKLEDHDGVASSSLNEDRMDIDEPIRRKSNHNESQGHSARQSFFGKTVEKSEDEIASSSEDDLSEDEDETLLEAKHARKERQLKEQMVDLGERQYRATSPLESIARLARLTTKDLERIAAQREDDMEVDDDATDAPLPVPAVVHTSESDDGPDIPTPQGDEAAGTSARDRKDEVEVIPRIRRPTPEAISLPYLFKGEEVPPLHENDAVQDNLRSLEEPGDEIMDVLQDEIEAEVETAANIELDFAELYRAWREECEGLDKVKEDTEKERQQSAEPGPEFDSLLTAAINPIMEGRRLHKYSSEYALEQVLKQSEETARIEQERQDREAKKVQADMEKEARLPDQLSPEEAVRYTFVNTNRLREPETLTRVFHYLPPADTFTDKEQDIFIAAYKETPKKWGEIASLLPGRTYKDCIQHYYAFKWDNRFRDNRGKKHKGGRRGRGGKASRPSRGSALMADLRGGEELVTTSDTTTGRPKRAAAPTTFGEREVESKSSLANPSPAKKLGPGSKDGNGENGEKPAKKARRGGEAKPGRKGKTQLAALAAAPSISPGKQFLTPNMHTKEDIARAQSLEDANLLANFQAGPPPISDPAAAMMFEQERFTHMAEGPDRPKPTVSAPKTGASSYWSVPEQTDFFKYIEHFGTDFGAIATHMGTKTQTMIKNHYQRQIDGGRGDLEKAAIAANSRREAGVDIGPPPTPTPIVKRKYDNPQSSTPRAIAPQTEPGNVEEPMPAAHALPPKHASPPQAAYQPKPQYTTSAQNTPIPAQRMVPSPMPVASTPAPAPTPAAAHPRGGLQHPLGSRLGFLSSESRPGAQPPSPFRLGQEQATPAAAPRSQPPPAQPTRTLSNVSNEFMNSLRQEQERALRMQAEYDIEPRVEHMQQQPPGHVPHAHGSPASQPIAAPPPDRKPPVEERAPTPPRAGFPPISSTRQPLFGPNAGPMHSFSTPLPPFAARGSFIQSPTKAEPSRPGSVPTSAPLPPPAQPPMPSATPAPAPAPTPTPAPEPPKRSNLLSILNSEPEEPKPPKRDSLPAPSRVASPGPASFPPTTTPQPMRGVESSRRETFGQPSMPQSHFHRPSYSSSTPVPPPATLKHEPSSGGMPPMQSAPKQDWPARMMGPGSHPSPPNPAPLDRDGRPPFYQPHRSSMLGLGTPRAGPSPPPNALHSRTPSLSTQQQSAPPRDQRSMLGGPPQSTPHQTSQPLHSNPYGVQQQQYPPFSQAPSQINRAHHSHNSSINDGVSILQRMHGSREDAMRYEEEARANEEQRVRQRYDAIHAEKQRADQMFHAQRMQEQDMERQRQQQQEQSYGRGPLPPHGMHPSGFGNSPFPQPRAGINLREQAAREAETAVAQEQRRFQEEQERRRQEHQQQMPPQGYREAQQDFRRRPDDPLFHQRRTTPYGGPPYAPPPPPGSRRSSQADFT</sequence>
<feature type="compositionally biased region" description="Basic and acidic residues" evidence="2">
    <location>
        <begin position="656"/>
        <end position="665"/>
    </location>
</feature>
<name>A0ABR0EJE5_ZASCE</name>